<proteinExistence type="predicted"/>
<organism evidence="4 5">
    <name type="scientific">Flammeovirga agarivorans</name>
    <dbReference type="NCBI Taxonomy" id="2726742"/>
    <lineage>
        <taxon>Bacteria</taxon>
        <taxon>Pseudomonadati</taxon>
        <taxon>Bacteroidota</taxon>
        <taxon>Cytophagia</taxon>
        <taxon>Cytophagales</taxon>
        <taxon>Flammeovirgaceae</taxon>
        <taxon>Flammeovirga</taxon>
    </lineage>
</organism>
<dbReference type="AlphaFoldDB" id="A0A7X8SMK4"/>
<dbReference type="RefSeq" id="WP_168883636.1">
    <property type="nucleotide sequence ID" value="NZ_JABAIL010000005.1"/>
</dbReference>
<feature type="compositionally biased region" description="Acidic residues" evidence="3">
    <location>
        <begin position="356"/>
        <end position="369"/>
    </location>
</feature>
<evidence type="ECO:0000256" key="3">
    <source>
        <dbReference type="SAM" id="MobiDB-lite"/>
    </source>
</evidence>
<dbReference type="InterPro" id="IPR019734">
    <property type="entry name" value="TPR_rpt"/>
</dbReference>
<dbReference type="Proteomes" id="UP000585050">
    <property type="component" value="Unassembled WGS sequence"/>
</dbReference>
<dbReference type="InterPro" id="IPR011990">
    <property type="entry name" value="TPR-like_helical_dom_sf"/>
</dbReference>
<evidence type="ECO:0000313" key="5">
    <source>
        <dbReference type="Proteomes" id="UP000585050"/>
    </source>
</evidence>
<protein>
    <recommendedName>
        <fullName evidence="6">Tetratricopeptide repeat protein</fullName>
    </recommendedName>
</protein>
<accession>A0A7X8SMK4</accession>
<keyword evidence="2" id="KW-0802">TPR repeat</keyword>
<dbReference type="PANTHER" id="PTHR44858:SF1">
    <property type="entry name" value="UDP-N-ACETYLGLUCOSAMINE--PEPTIDE N-ACETYLGLUCOSAMINYLTRANSFERASE SPINDLY-RELATED"/>
    <property type="match status" value="1"/>
</dbReference>
<sequence>MQRYVFFLFTIFLTISGCQEEDDSLDGLVDASSHEGEFYEKQVKFLNKAIRSDKRNPRLYYLKGNVEISLHAYASALENAEHAIKLDSIEGRYYFLEGQAHYYLNNFRRALSSGTKAIKLKYKNPSLNILMADAYNNLGKADSALLFIEESEKATPNSIPLQKAKAKSFELKGDKMSAMALYKKILSVKPTDTVAYAQLIHYEVEQKNEEGAKLLITQANENEVSSLDIQLYQGQLIMGESYFDSAEVIFENILTVNPSKWEASRQLGKLKRKKNLPLEAKKVLLEGLKHTPNAKQLWYELGLTEQYMLRDYGEARKDYEKALEIDPAYLDARRALNNLRAYLRKLYAPPVTTTEEQTEDTGENTSSEE</sequence>
<comment type="caution">
    <text evidence="4">The sequence shown here is derived from an EMBL/GenBank/DDBJ whole genome shotgun (WGS) entry which is preliminary data.</text>
</comment>
<evidence type="ECO:0000256" key="2">
    <source>
        <dbReference type="ARBA" id="ARBA00022803"/>
    </source>
</evidence>
<gene>
    <name evidence="4" type="ORF">HGP29_17050</name>
</gene>
<evidence type="ECO:0000313" key="4">
    <source>
        <dbReference type="EMBL" id="NLR92922.1"/>
    </source>
</evidence>
<keyword evidence="1" id="KW-0677">Repeat</keyword>
<dbReference type="SMART" id="SM00028">
    <property type="entry name" value="TPR"/>
    <property type="match status" value="6"/>
</dbReference>
<evidence type="ECO:0008006" key="6">
    <source>
        <dbReference type="Google" id="ProtNLM"/>
    </source>
</evidence>
<dbReference type="InterPro" id="IPR050498">
    <property type="entry name" value="Ycf3"/>
</dbReference>
<dbReference type="Gene3D" id="1.25.40.10">
    <property type="entry name" value="Tetratricopeptide repeat domain"/>
    <property type="match status" value="2"/>
</dbReference>
<evidence type="ECO:0000256" key="1">
    <source>
        <dbReference type="ARBA" id="ARBA00022737"/>
    </source>
</evidence>
<feature type="region of interest" description="Disordered" evidence="3">
    <location>
        <begin position="350"/>
        <end position="369"/>
    </location>
</feature>
<dbReference type="SUPFAM" id="SSF48452">
    <property type="entry name" value="TPR-like"/>
    <property type="match status" value="1"/>
</dbReference>
<dbReference type="Pfam" id="PF13432">
    <property type="entry name" value="TPR_16"/>
    <property type="match status" value="1"/>
</dbReference>
<dbReference type="EMBL" id="JABAIL010000005">
    <property type="protein sequence ID" value="NLR92922.1"/>
    <property type="molecule type" value="Genomic_DNA"/>
</dbReference>
<name>A0A7X8SMK4_9BACT</name>
<dbReference type="PROSITE" id="PS51257">
    <property type="entry name" value="PROKAR_LIPOPROTEIN"/>
    <property type="match status" value="1"/>
</dbReference>
<keyword evidence="5" id="KW-1185">Reference proteome</keyword>
<dbReference type="PANTHER" id="PTHR44858">
    <property type="entry name" value="TETRATRICOPEPTIDE REPEAT PROTEIN 6"/>
    <property type="match status" value="1"/>
</dbReference>
<reference evidence="4 5" key="1">
    <citation type="submission" date="2020-04" db="EMBL/GenBank/DDBJ databases">
        <title>Flammeovirga sp. SR4, a novel species isolated from seawater.</title>
        <authorList>
            <person name="Wang X."/>
        </authorList>
    </citation>
    <scope>NUCLEOTIDE SEQUENCE [LARGE SCALE GENOMIC DNA]</scope>
    <source>
        <strain evidence="4 5">SR4</strain>
    </source>
</reference>
<dbReference type="Pfam" id="PF13181">
    <property type="entry name" value="TPR_8"/>
    <property type="match status" value="1"/>
</dbReference>